<dbReference type="OrthoDB" id="1911848at2759"/>
<dbReference type="Proteomes" id="UP000777438">
    <property type="component" value="Unassembled WGS sequence"/>
</dbReference>
<gene>
    <name evidence="1" type="ORF">B0T10DRAFT_594752</name>
</gene>
<dbReference type="AlphaFoldDB" id="A0A9P9AJN0"/>
<organism evidence="1 2">
    <name type="scientific">Thelonectria olida</name>
    <dbReference type="NCBI Taxonomy" id="1576542"/>
    <lineage>
        <taxon>Eukaryota</taxon>
        <taxon>Fungi</taxon>
        <taxon>Dikarya</taxon>
        <taxon>Ascomycota</taxon>
        <taxon>Pezizomycotina</taxon>
        <taxon>Sordariomycetes</taxon>
        <taxon>Hypocreomycetidae</taxon>
        <taxon>Hypocreales</taxon>
        <taxon>Nectriaceae</taxon>
        <taxon>Thelonectria</taxon>
    </lineage>
</organism>
<name>A0A9P9AJN0_9HYPO</name>
<reference evidence="1 2" key="1">
    <citation type="journal article" date="2021" name="Nat. Commun.">
        <title>Genetic determinants of endophytism in the Arabidopsis root mycobiome.</title>
        <authorList>
            <person name="Mesny F."/>
            <person name="Miyauchi S."/>
            <person name="Thiergart T."/>
            <person name="Pickel B."/>
            <person name="Atanasova L."/>
            <person name="Karlsson M."/>
            <person name="Huettel B."/>
            <person name="Barry K.W."/>
            <person name="Haridas S."/>
            <person name="Chen C."/>
            <person name="Bauer D."/>
            <person name="Andreopoulos W."/>
            <person name="Pangilinan J."/>
            <person name="LaButti K."/>
            <person name="Riley R."/>
            <person name="Lipzen A."/>
            <person name="Clum A."/>
            <person name="Drula E."/>
            <person name="Henrissat B."/>
            <person name="Kohler A."/>
            <person name="Grigoriev I.V."/>
            <person name="Martin F.M."/>
            <person name="Hacquard S."/>
        </authorList>
    </citation>
    <scope>NUCLEOTIDE SEQUENCE [LARGE SCALE GENOMIC DNA]</scope>
    <source>
        <strain evidence="1 2">MPI-CAGE-CH-0241</strain>
    </source>
</reference>
<proteinExistence type="predicted"/>
<sequence>MSSSDHYLTQEVAKKLSDYQTRRTQRYTAVNVLLLAWEDDDIGAHLDAELNELDHTFRVEFNYSVQRYRIPSRNSELSLNACIAQFILVCGGEENLIIVYYSGHGGPKTSTKSPCTWAAKNVGEPTLDWSNIQPQLLIAPCDVVILLDCCYAGQAARNHVSRGVEFLAATDKDQWTPIGKKNFPSFTRVLLREMKDMITTDGYLTLPALQRRMVDEKAGLQRQPFYVSLTGDASAGPIKLARLSDTTIVADSGKSRDPTKSITLRLSLFDVLDSNTASRLLRWLTKDSPAAIQDVEFATSTLSFANDVKNLGQNLLGNDSSNHCRPLNVLGEDGQIAVHKLFDYLKTALADPLQDQPASTDIVAFIKGVQNASTNLVTFVTDSLTALYNSTYLPLYSLSVRELNVSLKNDTN</sequence>
<comment type="caution">
    <text evidence="1">The sequence shown here is derived from an EMBL/GenBank/DDBJ whole genome shotgun (WGS) entry which is preliminary data.</text>
</comment>
<evidence type="ECO:0000313" key="1">
    <source>
        <dbReference type="EMBL" id="KAH6869320.1"/>
    </source>
</evidence>
<dbReference type="EMBL" id="JAGPYM010000074">
    <property type="protein sequence ID" value="KAH6869320.1"/>
    <property type="molecule type" value="Genomic_DNA"/>
</dbReference>
<keyword evidence="2" id="KW-1185">Reference proteome</keyword>
<evidence type="ECO:0000313" key="2">
    <source>
        <dbReference type="Proteomes" id="UP000777438"/>
    </source>
</evidence>
<accession>A0A9P9AJN0</accession>
<protein>
    <submittedName>
        <fullName evidence="1">Uncharacterized protein</fullName>
    </submittedName>
</protein>